<keyword evidence="2" id="KW-1185">Reference proteome</keyword>
<gene>
    <name evidence="1" type="ORF">CR513_39012</name>
</gene>
<evidence type="ECO:0000313" key="2">
    <source>
        <dbReference type="Proteomes" id="UP000257109"/>
    </source>
</evidence>
<dbReference type="EMBL" id="QJKJ01008223">
    <property type="protein sequence ID" value="RDX80441.1"/>
    <property type="molecule type" value="Genomic_DNA"/>
</dbReference>
<comment type="caution">
    <text evidence="1">The sequence shown here is derived from an EMBL/GenBank/DDBJ whole genome shotgun (WGS) entry which is preliminary data.</text>
</comment>
<organism evidence="1 2">
    <name type="scientific">Mucuna pruriens</name>
    <name type="common">Velvet bean</name>
    <name type="synonym">Dolichos pruriens</name>
    <dbReference type="NCBI Taxonomy" id="157652"/>
    <lineage>
        <taxon>Eukaryota</taxon>
        <taxon>Viridiplantae</taxon>
        <taxon>Streptophyta</taxon>
        <taxon>Embryophyta</taxon>
        <taxon>Tracheophyta</taxon>
        <taxon>Spermatophyta</taxon>
        <taxon>Magnoliopsida</taxon>
        <taxon>eudicotyledons</taxon>
        <taxon>Gunneridae</taxon>
        <taxon>Pentapetalae</taxon>
        <taxon>rosids</taxon>
        <taxon>fabids</taxon>
        <taxon>Fabales</taxon>
        <taxon>Fabaceae</taxon>
        <taxon>Papilionoideae</taxon>
        <taxon>50 kb inversion clade</taxon>
        <taxon>NPAAA clade</taxon>
        <taxon>indigoferoid/millettioid clade</taxon>
        <taxon>Phaseoleae</taxon>
        <taxon>Mucuna</taxon>
    </lineage>
</organism>
<sequence length="70" mass="8232">MALSEYDIVYLNQKAIKGSALAEHLAYHPITDYQPLLHEFQNEHIMVVTENEPGRYWPRQKVNTSHSRHD</sequence>
<protein>
    <submittedName>
        <fullName evidence="1">Uncharacterized protein</fullName>
    </submittedName>
</protein>
<accession>A0A371FQA8</accession>
<dbReference type="Proteomes" id="UP000257109">
    <property type="component" value="Unassembled WGS sequence"/>
</dbReference>
<feature type="non-terminal residue" evidence="1">
    <location>
        <position position="1"/>
    </location>
</feature>
<name>A0A371FQA8_MUCPR</name>
<evidence type="ECO:0000313" key="1">
    <source>
        <dbReference type="EMBL" id="RDX80441.1"/>
    </source>
</evidence>
<dbReference type="AlphaFoldDB" id="A0A371FQA8"/>
<proteinExistence type="predicted"/>
<reference evidence="1" key="1">
    <citation type="submission" date="2018-05" db="EMBL/GenBank/DDBJ databases">
        <title>Draft genome of Mucuna pruriens seed.</title>
        <authorList>
            <person name="Nnadi N.E."/>
            <person name="Vos R."/>
            <person name="Hasami M.H."/>
            <person name="Devisetty U.K."/>
            <person name="Aguiy J.C."/>
        </authorList>
    </citation>
    <scope>NUCLEOTIDE SEQUENCE [LARGE SCALE GENOMIC DNA]</scope>
    <source>
        <strain evidence="1">JCA_2017</strain>
    </source>
</reference>